<evidence type="ECO:0000259" key="2">
    <source>
        <dbReference type="Pfam" id="PF14529"/>
    </source>
</evidence>
<name>A0A6V7L8W1_9HYME</name>
<dbReference type="SUPFAM" id="SSF56219">
    <property type="entry name" value="DNase I-like"/>
    <property type="match status" value="1"/>
</dbReference>
<dbReference type="GO" id="GO:0003824">
    <property type="term" value="F:catalytic activity"/>
    <property type="evidence" value="ECO:0007669"/>
    <property type="project" value="InterPro"/>
</dbReference>
<dbReference type="EMBL" id="CADCXW020000339">
    <property type="protein sequence ID" value="CAD1572449.1"/>
    <property type="molecule type" value="Genomic_DNA"/>
</dbReference>
<dbReference type="InterPro" id="IPR036691">
    <property type="entry name" value="Endo/exonu/phosph_ase_sf"/>
</dbReference>
<dbReference type="InterPro" id="IPR005135">
    <property type="entry name" value="Endo/exonuclease/phosphatase"/>
</dbReference>
<dbReference type="AlphaFoldDB" id="A0A6V7L8W1"/>
<sequence>MRSSEQYLIVTDAKERSSVAIAGDFNAWTVEWGSKKTNWRGQSHLEAFAVLDLQLLNDGELSTFIQEECTSMIDLTFTSSSLARGNCNWEVSDIITLSDSAVITALLLGIRRDNCDRYRCQHRERKPLDVEPILLMQKHFVYVWKVVVLKDQQQKRRWRMSCMNCKSVRHCDALTTKGEPAPTRILVVRGHQQAQSREPSSKAASTEGQREAMLLATGSRVQKDSK</sequence>
<accession>A0A6V7L8W1</accession>
<protein>
    <recommendedName>
        <fullName evidence="2">Endonuclease/exonuclease/phosphatase domain-containing protein</fullName>
    </recommendedName>
</protein>
<organism evidence="3">
    <name type="scientific">Bracon brevicornis</name>
    <dbReference type="NCBI Taxonomy" id="1563983"/>
    <lineage>
        <taxon>Eukaryota</taxon>
        <taxon>Metazoa</taxon>
        <taxon>Ecdysozoa</taxon>
        <taxon>Arthropoda</taxon>
        <taxon>Hexapoda</taxon>
        <taxon>Insecta</taxon>
        <taxon>Pterygota</taxon>
        <taxon>Neoptera</taxon>
        <taxon>Endopterygota</taxon>
        <taxon>Hymenoptera</taxon>
        <taxon>Apocrita</taxon>
        <taxon>Ichneumonoidea</taxon>
        <taxon>Braconidae</taxon>
        <taxon>Braconinae</taxon>
        <taxon>Bracon</taxon>
    </lineage>
</organism>
<evidence type="ECO:0000256" key="1">
    <source>
        <dbReference type="SAM" id="MobiDB-lite"/>
    </source>
</evidence>
<dbReference type="Gene3D" id="3.60.10.10">
    <property type="entry name" value="Endonuclease/exonuclease/phosphatase"/>
    <property type="match status" value="1"/>
</dbReference>
<proteinExistence type="predicted"/>
<feature type="region of interest" description="Disordered" evidence="1">
    <location>
        <begin position="190"/>
        <end position="226"/>
    </location>
</feature>
<gene>
    <name evidence="3" type="ORF">BBRV_LOCUS99504</name>
</gene>
<evidence type="ECO:0000313" key="3">
    <source>
        <dbReference type="EMBL" id="CAD1572449.1"/>
    </source>
</evidence>
<reference evidence="3" key="1">
    <citation type="submission" date="2020-07" db="EMBL/GenBank/DDBJ databases">
        <authorList>
            <person name="Ferguson B K."/>
        </authorList>
    </citation>
    <scope>NUCLEOTIDE SEQUENCE</scope>
    <source>
        <strain evidence="3">L06</strain>
    </source>
</reference>
<feature type="compositionally biased region" description="Polar residues" evidence="1">
    <location>
        <begin position="192"/>
        <end position="207"/>
    </location>
</feature>
<feature type="domain" description="Endonuclease/exonuclease/phosphatase" evidence="2">
    <location>
        <begin position="12"/>
        <end position="99"/>
    </location>
</feature>
<dbReference type="Pfam" id="PF14529">
    <property type="entry name" value="Exo_endo_phos_2"/>
    <property type="match status" value="1"/>
</dbReference>